<accession>W6MQE9</accession>
<organism evidence="1 2">
    <name type="scientific">Kuraishia capsulata CBS 1993</name>
    <dbReference type="NCBI Taxonomy" id="1382522"/>
    <lineage>
        <taxon>Eukaryota</taxon>
        <taxon>Fungi</taxon>
        <taxon>Dikarya</taxon>
        <taxon>Ascomycota</taxon>
        <taxon>Saccharomycotina</taxon>
        <taxon>Pichiomycetes</taxon>
        <taxon>Pichiales</taxon>
        <taxon>Pichiaceae</taxon>
        <taxon>Kuraishia</taxon>
    </lineage>
</organism>
<dbReference type="PANTHER" id="PTHR42342:SF1">
    <property type="entry name" value="STATIONARY PHASE PROTEIN 5"/>
    <property type="match status" value="1"/>
</dbReference>
<reference evidence="1" key="2">
    <citation type="submission" date="2014-02" db="EMBL/GenBank/DDBJ databases">
        <title>Complete DNA sequence of /Kuraishia capsulata/ illustrates novel genomic features among budding yeasts (/Saccharomycotina/).</title>
        <authorList>
            <person name="Morales L."/>
            <person name="Noel B."/>
            <person name="Porcel B."/>
            <person name="Marcet-Houben M."/>
            <person name="Hullo M-F."/>
            <person name="Sacerdot C."/>
            <person name="Tekaia F."/>
            <person name="Leh-Louis V."/>
            <person name="Despons L."/>
            <person name="Khanna V."/>
            <person name="Aury J-M."/>
            <person name="Barbe V."/>
            <person name="Couloux A."/>
            <person name="Labadie K."/>
            <person name="Pelletier E."/>
            <person name="Souciet J-L."/>
            <person name="Boekhout T."/>
            <person name="Gabaldon T."/>
            <person name="Wincker P."/>
            <person name="Dujon B."/>
        </authorList>
    </citation>
    <scope>NUCLEOTIDE SEQUENCE</scope>
    <source>
        <strain evidence="1">CBS 1993</strain>
    </source>
</reference>
<dbReference type="STRING" id="1382522.W6MQE9"/>
<gene>
    <name evidence="1" type="ORF">KUCA_T00004516001</name>
</gene>
<dbReference type="EMBL" id="HG793129">
    <property type="protein sequence ID" value="CDK28533.1"/>
    <property type="molecule type" value="Genomic_DNA"/>
</dbReference>
<reference evidence="1" key="1">
    <citation type="submission" date="2013-12" db="EMBL/GenBank/DDBJ databases">
        <authorList>
            <person name="Genoscope - CEA"/>
        </authorList>
    </citation>
    <scope>NUCLEOTIDE SEQUENCE</scope>
    <source>
        <strain evidence="1">CBS 1993</strain>
    </source>
</reference>
<dbReference type="AlphaFoldDB" id="W6MQE9"/>
<sequence length="424" mass="46993">MMVANTLKQVIRRSREVAEQFQRHLEALTEEFAARHDCGARGFRRKRHLVRIPVRAHRHNPFVGECRRRFHSSHCGFAHAYFTNVLQIHISRARSAQNFVARTLCESFEKLLYVPRKPAAASKAGFAGHYFLRGLVGDPNVTLQLPGLGPGFSIPWREDPVKKAVETMKVGLMRMGQYQVPSLVSAPTKPHPGSMKAKEAYAVECLALARCTDGGACVDFNVALAQNLQMPKTLIMDDDVIQSLKTDLECYQIELDAVYADIEMIKNSFGSLFISLEEDGTVIRVHFPNCDVEKCEMLMREIGVTRGTVKEFVPENGTSNDMTDLPGSTASSSFFSSFSSMSDSELLDGSFDSYPLLSSPQLTDASSVSSRSVSERDYFPLLSSTSPSAVIEDDQVTDHRLMMDLVLSGNDGSSGLLYVNSLEI</sequence>
<proteinExistence type="predicted"/>
<name>W6MQE9_9ASCO</name>
<dbReference type="PANTHER" id="PTHR42342">
    <property type="entry name" value="STATIONARY PHASE PROTEIN 5"/>
    <property type="match status" value="1"/>
</dbReference>
<keyword evidence="2" id="KW-1185">Reference proteome</keyword>
<dbReference type="InterPro" id="IPR038816">
    <property type="entry name" value="Stationary_phase_5"/>
</dbReference>
<dbReference type="GeneID" id="34521911"/>
<dbReference type="GO" id="GO:0070628">
    <property type="term" value="F:proteasome binding"/>
    <property type="evidence" value="ECO:0007669"/>
    <property type="project" value="InterPro"/>
</dbReference>
<evidence type="ECO:0000313" key="1">
    <source>
        <dbReference type="EMBL" id="CDK28533.1"/>
    </source>
</evidence>
<dbReference type="Proteomes" id="UP000019384">
    <property type="component" value="Unassembled WGS sequence"/>
</dbReference>
<evidence type="ECO:0000313" key="2">
    <source>
        <dbReference type="Proteomes" id="UP000019384"/>
    </source>
</evidence>
<dbReference type="HOGENOM" id="CLU_647348_0_0_1"/>
<dbReference type="OrthoDB" id="4088411at2759"/>
<dbReference type="GO" id="GO:0043248">
    <property type="term" value="P:proteasome assembly"/>
    <property type="evidence" value="ECO:0007669"/>
    <property type="project" value="TreeGrafter"/>
</dbReference>
<protein>
    <submittedName>
        <fullName evidence="1">Uncharacterized protein</fullName>
    </submittedName>
</protein>
<dbReference type="RefSeq" id="XP_022460523.1">
    <property type="nucleotide sequence ID" value="XM_022601259.1"/>
</dbReference>